<gene>
    <name evidence="2" type="ORF">E4O86_05035</name>
</gene>
<evidence type="ECO:0000313" key="2">
    <source>
        <dbReference type="EMBL" id="MYZ47074.1"/>
    </source>
</evidence>
<organism evidence="2 3">
    <name type="scientific">Propylenella binzhouense</name>
    <dbReference type="NCBI Taxonomy" id="2555902"/>
    <lineage>
        <taxon>Bacteria</taxon>
        <taxon>Pseudomonadati</taxon>
        <taxon>Pseudomonadota</taxon>
        <taxon>Alphaproteobacteria</taxon>
        <taxon>Hyphomicrobiales</taxon>
        <taxon>Propylenellaceae</taxon>
        <taxon>Propylenella</taxon>
    </lineage>
</organism>
<dbReference type="OrthoDB" id="8233878at2"/>
<keyword evidence="1" id="KW-0812">Transmembrane</keyword>
<name>A0A964WSK7_9HYPH</name>
<comment type="caution">
    <text evidence="2">The sequence shown here is derived from an EMBL/GenBank/DDBJ whole genome shotgun (WGS) entry which is preliminary data.</text>
</comment>
<keyword evidence="3" id="KW-1185">Reference proteome</keyword>
<keyword evidence="1" id="KW-1133">Transmembrane helix</keyword>
<dbReference type="EMBL" id="SPKJ01000009">
    <property type="protein sequence ID" value="MYZ47074.1"/>
    <property type="molecule type" value="Genomic_DNA"/>
</dbReference>
<protein>
    <submittedName>
        <fullName evidence="2">Uncharacterized protein</fullName>
    </submittedName>
</protein>
<keyword evidence="1" id="KW-0472">Membrane</keyword>
<evidence type="ECO:0000313" key="3">
    <source>
        <dbReference type="Proteomes" id="UP000773614"/>
    </source>
</evidence>
<accession>A0A964WSK7</accession>
<dbReference type="Proteomes" id="UP000773614">
    <property type="component" value="Unassembled WGS sequence"/>
</dbReference>
<feature type="transmembrane region" description="Helical" evidence="1">
    <location>
        <begin position="32"/>
        <end position="57"/>
    </location>
</feature>
<sequence length="108" mass="11055">MPWSGLALGAAAWAVSTQLNYALVPWVCATGINVVPAVALALALLAAAGGALSWHSWRKLAKSGSLERPEAGFPHRLGAAVGMSAAALFTLVILLHASAGLFFSGCER</sequence>
<reference evidence="2" key="1">
    <citation type="submission" date="2019-03" db="EMBL/GenBank/DDBJ databases">
        <title>Afifella sp. nov., isolated from activated sludge.</title>
        <authorList>
            <person name="Li Q."/>
            <person name="Liu Y."/>
        </authorList>
    </citation>
    <scope>NUCLEOTIDE SEQUENCE</scope>
    <source>
        <strain evidence="2">L72</strain>
    </source>
</reference>
<feature type="transmembrane region" description="Helical" evidence="1">
    <location>
        <begin position="77"/>
        <end position="103"/>
    </location>
</feature>
<proteinExistence type="predicted"/>
<dbReference type="AlphaFoldDB" id="A0A964WSK7"/>
<evidence type="ECO:0000256" key="1">
    <source>
        <dbReference type="SAM" id="Phobius"/>
    </source>
</evidence>